<dbReference type="Pfam" id="PF13912">
    <property type="entry name" value="zf-C2H2_6"/>
    <property type="match status" value="4"/>
</dbReference>
<comment type="caution">
    <text evidence="4">The sequence shown here is derived from an EMBL/GenBank/DDBJ whole genome shotgun (WGS) entry which is preliminary data.</text>
</comment>
<feature type="domain" description="C2H2-type" evidence="3">
    <location>
        <begin position="9"/>
        <end position="36"/>
    </location>
</feature>
<sequence>MEDDQEQKHVCKFCRKSFPCGRSLGGHMRSHLTMNSADTEEKLSKRNPASASANGGSKNSSSYVGFEAAVHAGYGLRENPKKTWRLSDPNDDLVRQGQSCKECGKEFQSWKALFGHMRCHSEKEKERVSNNSLEDDSWTGEDQKLVMDSQSDNEGTAPRRRRRSRRMRYKTSTNASSSSVLEIEQEQEDVAMCLMMLSRDVGQWGGLNSVAEFSDNNSVVFEEARTRSSALDKRISGKGGRDFVCDDGDETLKSLKMKKPKDKKLESVVYDSENVQFERKRSEFRGTDSGFLKCGLKKVESVLRYEDEAELGKDFSSDRKQNRKKSTLNYSEAELGKDCFDEIDSELGKYNSSKRSRTEAYYTELGGESSKKMKYEASDSEICRSTQRKSRFECTTCNKTFHSYQALGGHRASHKKVKGCFTSRIEGSENSIERDISPDPTADSKLNKSCSNETPIEEQEQEGVSIAETSYGSKKRKGHECPICFKVFASGQALGGHKRSHLVGSSESGVNHTIVIQQQLPEVRDLLDLNLPAPIEEDTSGHMDFNSWWVRNNPKHEPLVGLISN</sequence>
<dbReference type="PANTHER" id="PTHR46869">
    <property type="entry name" value="C2H2-LIKE ZINC FINGER PROTEIN"/>
    <property type="match status" value="1"/>
</dbReference>
<keyword evidence="1" id="KW-0862">Zinc</keyword>
<dbReference type="SMART" id="SM00355">
    <property type="entry name" value="ZnF_C2H2"/>
    <property type="match status" value="4"/>
</dbReference>
<feature type="region of interest" description="Disordered" evidence="2">
    <location>
        <begin position="121"/>
        <end position="181"/>
    </location>
</feature>
<feature type="domain" description="C2H2-type" evidence="3">
    <location>
        <begin position="392"/>
        <end position="419"/>
    </location>
</feature>
<dbReference type="PROSITE" id="PS50157">
    <property type="entry name" value="ZINC_FINGER_C2H2_2"/>
    <property type="match status" value="4"/>
</dbReference>
<dbReference type="AlphaFoldDB" id="A0A9Q0H7J2"/>
<keyword evidence="1" id="KW-0863">Zinc-finger</keyword>
<keyword evidence="1" id="KW-0479">Metal-binding</keyword>
<evidence type="ECO:0000256" key="2">
    <source>
        <dbReference type="SAM" id="MobiDB-lite"/>
    </source>
</evidence>
<feature type="domain" description="C2H2-type" evidence="3">
    <location>
        <begin position="98"/>
        <end position="125"/>
    </location>
</feature>
<gene>
    <name evidence="4" type="ORF">NE237_020570</name>
</gene>
<dbReference type="Proteomes" id="UP001141806">
    <property type="component" value="Unassembled WGS sequence"/>
</dbReference>
<proteinExistence type="predicted"/>
<dbReference type="PROSITE" id="PS00028">
    <property type="entry name" value="ZINC_FINGER_C2H2_1"/>
    <property type="match status" value="4"/>
</dbReference>
<dbReference type="InterPro" id="IPR036236">
    <property type="entry name" value="Znf_C2H2_sf"/>
</dbReference>
<feature type="compositionally biased region" description="Basic residues" evidence="2">
    <location>
        <begin position="158"/>
        <end position="169"/>
    </location>
</feature>
<dbReference type="OrthoDB" id="9451254at2759"/>
<accession>A0A9Q0H7J2</accession>
<dbReference type="GO" id="GO:0008270">
    <property type="term" value="F:zinc ion binding"/>
    <property type="evidence" value="ECO:0007669"/>
    <property type="project" value="UniProtKB-KW"/>
</dbReference>
<name>A0A9Q0H7J2_9MAGN</name>
<protein>
    <recommendedName>
        <fullName evidence="3">C2H2-type domain-containing protein</fullName>
    </recommendedName>
</protein>
<keyword evidence="5" id="KW-1185">Reference proteome</keyword>
<organism evidence="4 5">
    <name type="scientific">Protea cynaroides</name>
    <dbReference type="NCBI Taxonomy" id="273540"/>
    <lineage>
        <taxon>Eukaryota</taxon>
        <taxon>Viridiplantae</taxon>
        <taxon>Streptophyta</taxon>
        <taxon>Embryophyta</taxon>
        <taxon>Tracheophyta</taxon>
        <taxon>Spermatophyta</taxon>
        <taxon>Magnoliopsida</taxon>
        <taxon>Proteales</taxon>
        <taxon>Proteaceae</taxon>
        <taxon>Protea</taxon>
    </lineage>
</organism>
<feature type="region of interest" description="Disordered" evidence="2">
    <location>
        <begin position="429"/>
        <end position="464"/>
    </location>
</feature>
<dbReference type="EMBL" id="JAMYWD010000009">
    <property type="protein sequence ID" value="KAJ4960660.1"/>
    <property type="molecule type" value="Genomic_DNA"/>
</dbReference>
<feature type="region of interest" description="Disordered" evidence="2">
    <location>
        <begin position="32"/>
        <end position="62"/>
    </location>
</feature>
<evidence type="ECO:0000256" key="1">
    <source>
        <dbReference type="PROSITE-ProRule" id="PRU00042"/>
    </source>
</evidence>
<dbReference type="Gene3D" id="3.30.160.60">
    <property type="entry name" value="Classic Zinc Finger"/>
    <property type="match status" value="2"/>
</dbReference>
<feature type="compositionally biased region" description="Polar residues" evidence="2">
    <location>
        <begin position="170"/>
        <end position="180"/>
    </location>
</feature>
<evidence type="ECO:0000313" key="4">
    <source>
        <dbReference type="EMBL" id="KAJ4960660.1"/>
    </source>
</evidence>
<feature type="domain" description="C2H2-type" evidence="3">
    <location>
        <begin position="479"/>
        <end position="501"/>
    </location>
</feature>
<feature type="compositionally biased region" description="Low complexity" evidence="2">
    <location>
        <begin position="49"/>
        <end position="62"/>
    </location>
</feature>
<evidence type="ECO:0000259" key="3">
    <source>
        <dbReference type="PROSITE" id="PS50157"/>
    </source>
</evidence>
<reference evidence="4" key="1">
    <citation type="journal article" date="2023" name="Plant J.">
        <title>The genome of the king protea, Protea cynaroides.</title>
        <authorList>
            <person name="Chang J."/>
            <person name="Duong T.A."/>
            <person name="Schoeman C."/>
            <person name="Ma X."/>
            <person name="Roodt D."/>
            <person name="Barker N."/>
            <person name="Li Z."/>
            <person name="Van de Peer Y."/>
            <person name="Mizrachi E."/>
        </authorList>
    </citation>
    <scope>NUCLEOTIDE SEQUENCE</scope>
    <source>
        <tissue evidence="4">Young leaves</tissue>
    </source>
</reference>
<dbReference type="SUPFAM" id="SSF57667">
    <property type="entry name" value="beta-beta-alpha zinc fingers"/>
    <property type="match status" value="2"/>
</dbReference>
<dbReference type="InterPro" id="IPR013087">
    <property type="entry name" value="Znf_C2H2_type"/>
</dbReference>
<dbReference type="PANTHER" id="PTHR46869:SF6">
    <property type="entry name" value="C2H2-TYPE DOMAIN-CONTAINING PROTEIN"/>
    <property type="match status" value="1"/>
</dbReference>
<evidence type="ECO:0000313" key="5">
    <source>
        <dbReference type="Proteomes" id="UP001141806"/>
    </source>
</evidence>